<dbReference type="PROSITE" id="PS50089">
    <property type="entry name" value="ZF_RING_2"/>
    <property type="match status" value="1"/>
</dbReference>
<evidence type="ECO:0000259" key="12">
    <source>
        <dbReference type="PROSITE" id="PS51873"/>
    </source>
</evidence>
<evidence type="ECO:0000259" key="11">
    <source>
        <dbReference type="PROSITE" id="PS50089"/>
    </source>
</evidence>
<name>A0ABN8R3Y9_9CNID</name>
<evidence type="ECO:0000256" key="6">
    <source>
        <dbReference type="ARBA" id="ARBA00022771"/>
    </source>
</evidence>
<evidence type="ECO:0000256" key="10">
    <source>
        <dbReference type="SAM" id="MobiDB-lite"/>
    </source>
</evidence>
<keyword evidence="8" id="KW-0862">Zinc</keyword>
<comment type="caution">
    <text evidence="13">The sequence shown here is derived from an EMBL/GenBank/DDBJ whole genome shotgun (WGS) entry which is preliminary data.</text>
</comment>
<keyword evidence="14" id="KW-1185">Reference proteome</keyword>
<accession>A0ABN8R3Y9</accession>
<keyword evidence="6 9" id="KW-0863">Zinc-finger</keyword>
<comment type="catalytic activity">
    <reaction evidence="1">
        <text>[E2 ubiquitin-conjugating enzyme]-S-ubiquitinyl-L-cysteine + [acceptor protein]-L-lysine = [E2 ubiquitin-conjugating enzyme]-L-cysteine + [acceptor protein]-N(6)-ubiquitinyl-L-lysine.</text>
        <dbReference type="EC" id="2.3.2.31"/>
    </reaction>
</comment>
<feature type="domain" description="RING-type" evidence="12">
    <location>
        <begin position="561"/>
        <end position="778"/>
    </location>
</feature>
<dbReference type="PANTHER" id="PTHR11685">
    <property type="entry name" value="RBR FAMILY RING FINGER AND IBR DOMAIN-CONTAINING"/>
    <property type="match status" value="1"/>
</dbReference>
<dbReference type="SMART" id="SM00647">
    <property type="entry name" value="IBR"/>
    <property type="match status" value="2"/>
</dbReference>
<feature type="domain" description="RING-type" evidence="11">
    <location>
        <begin position="565"/>
        <end position="613"/>
    </location>
</feature>
<evidence type="ECO:0000256" key="2">
    <source>
        <dbReference type="ARBA" id="ARBA00012251"/>
    </source>
</evidence>
<dbReference type="InterPro" id="IPR013083">
    <property type="entry name" value="Znf_RING/FYVE/PHD"/>
</dbReference>
<sequence>MGWKENGKFGVTSGRTVRSPFASSPNCFRGEEMVLKFTRGTGNLSGDALQDFLKENDIDDGLGDFNEFTTRLMRVQGVDRSCDVPYSLKKRKRWQLEENVKRIEDTKETAPNVTFIHRRVDRNLTADCFEVVRAKAGEVLQPIRRKYAKAQDLLKRSDKAELEPEVCYEMTYRYPRNEYPQCKEVQHRWRYYSGRFDAVPGKALCKSKSVKNKGRRWGLYSDADLRSGHITEKKPVLQQNSQKNTPGGKVQVIDSTEFRKCDDFEESSPFCGTLDLGFYMLESSKTLRKQTKKNKHNPDLTLSTIKDGSMRHNLTYGKNSVVYIEQEPEEKSSADLSSSATEKKTEAPTCPMFQPENKTLATVPVYVSDLKPNSLEEKWGCLYSEANSFPRKFTIDLMPALYDRNNENIEFCFVLFEVIREASSAMVSVETNVSLNIVEAEDSDTLICGANGKFCSGLQTHGIQEAWRVQYVVDCALECLHSLVPSLQLPTRKTTSHCQKTWRSLQVLGDLFGWKSELFTPKQMKTELLKKIKKHEKSFLHKNDTDHCITPDDFNTVETLGISDCGICCNELGDEQVVPFTALRVCRHVFCNECWEAHLKMQISIGNTDLQCPGYECDVSLDEVTVMALIPSWFSKYISRRLDRLANFEFQFCPSKGCARTVRAATCDFIAMKTNPVPVDCSCGSLWCFQCRRPAHWPASCAADKRFHEVSKNYLIEMELNEEEMITSVMVRNCPICHYPIEKHLGCSFMYCIMCQTAFCWECLTPMSNHKQGCQQKEQSKEIELEDYSTGTNHFTKYFTVYRENKKARSSMTLSRQRKRLRLVEQTIGRYKSILSSHSYVNQTVDKALQTNLQEILRYGVELTYVARFTLEGAAKVAVISRSACRSGLQHDMERLQFIVDKIEALMESDLEGLLRCNNLDKLTDFLLRGKDCILKIGWFLARWQVNWKVN</sequence>
<evidence type="ECO:0000256" key="9">
    <source>
        <dbReference type="PROSITE-ProRule" id="PRU00175"/>
    </source>
</evidence>
<evidence type="ECO:0000256" key="8">
    <source>
        <dbReference type="ARBA" id="ARBA00022833"/>
    </source>
</evidence>
<dbReference type="SUPFAM" id="SSF57850">
    <property type="entry name" value="RING/U-box"/>
    <property type="match status" value="2"/>
</dbReference>
<dbReference type="InterPro" id="IPR002867">
    <property type="entry name" value="IBR_dom"/>
</dbReference>
<dbReference type="InterPro" id="IPR031127">
    <property type="entry name" value="E3_UB_ligase_RBR"/>
</dbReference>
<evidence type="ECO:0000256" key="3">
    <source>
        <dbReference type="ARBA" id="ARBA00022679"/>
    </source>
</evidence>
<keyword evidence="4" id="KW-0479">Metal-binding</keyword>
<dbReference type="EMBL" id="CALNXK010000182">
    <property type="protein sequence ID" value="CAH3173516.1"/>
    <property type="molecule type" value="Genomic_DNA"/>
</dbReference>
<dbReference type="PROSITE" id="PS51873">
    <property type="entry name" value="TRIAD"/>
    <property type="match status" value="1"/>
</dbReference>
<evidence type="ECO:0000313" key="14">
    <source>
        <dbReference type="Proteomes" id="UP001159405"/>
    </source>
</evidence>
<protein>
    <recommendedName>
        <fullName evidence="2">RBR-type E3 ubiquitin transferase</fullName>
        <ecNumber evidence="2">2.3.2.31</ecNumber>
    </recommendedName>
</protein>
<dbReference type="Proteomes" id="UP001159405">
    <property type="component" value="Unassembled WGS sequence"/>
</dbReference>
<dbReference type="Gene3D" id="1.20.120.1750">
    <property type="match status" value="1"/>
</dbReference>
<proteinExistence type="predicted"/>
<keyword evidence="7" id="KW-0833">Ubl conjugation pathway</keyword>
<feature type="region of interest" description="Disordered" evidence="10">
    <location>
        <begin position="328"/>
        <end position="353"/>
    </location>
</feature>
<dbReference type="InterPro" id="IPR001841">
    <property type="entry name" value="Znf_RING"/>
</dbReference>
<dbReference type="Gene3D" id="3.30.40.10">
    <property type="entry name" value="Zinc/RING finger domain, C3HC4 (zinc finger)"/>
    <property type="match status" value="1"/>
</dbReference>
<dbReference type="InterPro" id="IPR044066">
    <property type="entry name" value="TRIAD_supradom"/>
</dbReference>
<evidence type="ECO:0000256" key="1">
    <source>
        <dbReference type="ARBA" id="ARBA00001798"/>
    </source>
</evidence>
<evidence type="ECO:0000256" key="5">
    <source>
        <dbReference type="ARBA" id="ARBA00022737"/>
    </source>
</evidence>
<gene>
    <name evidence="13" type="ORF">PLOB_00014144</name>
</gene>
<organism evidence="13 14">
    <name type="scientific">Porites lobata</name>
    <dbReference type="NCBI Taxonomy" id="104759"/>
    <lineage>
        <taxon>Eukaryota</taxon>
        <taxon>Metazoa</taxon>
        <taxon>Cnidaria</taxon>
        <taxon>Anthozoa</taxon>
        <taxon>Hexacorallia</taxon>
        <taxon>Scleractinia</taxon>
        <taxon>Fungiina</taxon>
        <taxon>Poritidae</taxon>
        <taxon>Porites</taxon>
    </lineage>
</organism>
<dbReference type="Pfam" id="PF01485">
    <property type="entry name" value="IBR"/>
    <property type="match status" value="1"/>
</dbReference>
<evidence type="ECO:0000256" key="7">
    <source>
        <dbReference type="ARBA" id="ARBA00022786"/>
    </source>
</evidence>
<evidence type="ECO:0000256" key="4">
    <source>
        <dbReference type="ARBA" id="ARBA00022723"/>
    </source>
</evidence>
<dbReference type="CDD" id="cd20336">
    <property type="entry name" value="Rcat_RBR"/>
    <property type="match status" value="1"/>
</dbReference>
<dbReference type="EC" id="2.3.2.31" evidence="2"/>
<reference evidence="13 14" key="1">
    <citation type="submission" date="2022-05" db="EMBL/GenBank/DDBJ databases">
        <authorList>
            <consortium name="Genoscope - CEA"/>
            <person name="William W."/>
        </authorList>
    </citation>
    <scope>NUCLEOTIDE SEQUENCE [LARGE SCALE GENOMIC DNA]</scope>
</reference>
<keyword evidence="3" id="KW-0808">Transferase</keyword>
<evidence type="ECO:0000313" key="13">
    <source>
        <dbReference type="EMBL" id="CAH3173516.1"/>
    </source>
</evidence>
<keyword evidence="5" id="KW-0677">Repeat</keyword>